<proteinExistence type="predicted"/>
<protein>
    <submittedName>
        <fullName evidence="1">Uncharacterized protein</fullName>
    </submittedName>
</protein>
<organism evidence="1">
    <name type="scientific">Arsenophonus endosymbiont of Trialeurodes vaporariorum</name>
    <dbReference type="NCBI Taxonomy" id="235567"/>
    <lineage>
        <taxon>Bacteria</taxon>
        <taxon>Pseudomonadati</taxon>
        <taxon>Pseudomonadota</taxon>
        <taxon>Gammaproteobacteria</taxon>
        <taxon>Enterobacterales</taxon>
        <taxon>Morganellaceae</taxon>
        <taxon>Arsenophonus</taxon>
    </lineage>
</organism>
<dbReference type="AlphaFoldDB" id="A0A3B0MG15"/>
<accession>A0A3B0MG15</accession>
<sequence>MVTDGMSTLNFNTDNQTYKALLGNTVKFKVPSF</sequence>
<name>A0A3B0MG15_9GAMM</name>
<reference evidence="1" key="1">
    <citation type="submission" date="2018-04" db="EMBL/GenBank/DDBJ databases">
        <authorList>
            <person name="Go L.Y."/>
            <person name="Mitchell J.A."/>
        </authorList>
    </citation>
    <scope>NUCLEOTIDE SEQUENCE</scope>
    <source>
        <strain evidence="1">ARTV</strain>
    </source>
</reference>
<evidence type="ECO:0000313" key="1">
    <source>
        <dbReference type="EMBL" id="SSW96527.1"/>
    </source>
</evidence>
<gene>
    <name evidence="1" type="ORF">ARTV_2985</name>
</gene>
<dbReference type="EMBL" id="UFQR01000019">
    <property type="protein sequence ID" value="SSW96527.1"/>
    <property type="molecule type" value="Genomic_DNA"/>
</dbReference>